<feature type="region of interest" description="Disordered" evidence="1">
    <location>
        <begin position="198"/>
        <end position="252"/>
    </location>
</feature>
<protein>
    <recommendedName>
        <fullName evidence="2">DUF7038 domain-containing protein</fullName>
    </recommendedName>
</protein>
<reference evidence="4" key="1">
    <citation type="submission" date="2017-10" db="EMBL/GenBank/DDBJ databases">
        <title>Rapid genome shrinkage in a self-fertile nematode reveals novel sperm competition proteins.</title>
        <authorList>
            <person name="Yin D."/>
            <person name="Schwarz E.M."/>
            <person name="Thomas C.G."/>
            <person name="Felde R.L."/>
            <person name="Korf I.F."/>
            <person name="Cutter A.D."/>
            <person name="Schartner C.M."/>
            <person name="Ralston E.J."/>
            <person name="Meyer B.J."/>
            <person name="Haag E.S."/>
        </authorList>
    </citation>
    <scope>NUCLEOTIDE SEQUENCE [LARGE SCALE GENOMIC DNA]</scope>
    <source>
        <strain evidence="4">JU1422</strain>
    </source>
</reference>
<evidence type="ECO:0000313" key="4">
    <source>
        <dbReference type="Proteomes" id="UP000230233"/>
    </source>
</evidence>
<evidence type="ECO:0000259" key="2">
    <source>
        <dbReference type="Pfam" id="PF23047"/>
    </source>
</evidence>
<accession>A0A2G5T0Y6</accession>
<proteinExistence type="predicted"/>
<gene>
    <name evidence="3" type="primary">Cnig_chr_X.g25956</name>
    <name evidence="3" type="ORF">B9Z55_025956</name>
</gene>
<keyword evidence="4" id="KW-1185">Reference proteome</keyword>
<feature type="compositionally biased region" description="Basic residues" evidence="1">
    <location>
        <begin position="218"/>
        <end position="237"/>
    </location>
</feature>
<dbReference type="InterPro" id="IPR055466">
    <property type="entry name" value="DUF7038"/>
</dbReference>
<dbReference type="Proteomes" id="UP000230233">
    <property type="component" value="Chromosome X"/>
</dbReference>
<dbReference type="Pfam" id="PF23047">
    <property type="entry name" value="DUF7038"/>
    <property type="match status" value="1"/>
</dbReference>
<sequence length="252" mass="28374">MAKTFRYRVWSPFLKYLNDPEKKFIDYFSGGTLFLRLKPTTPQHGSSLFEIVDIYKEKVPRKGTGFMLATSFHVRINYLSAIYLHSTPTISPRRFIERDSSEEPELRIDEEACDEAWNLPTKIAPSKPYETAQIQAASEASVLHPNFRTPSEAPVAHLEGPVIPKTLRQIMSGTRKIAPSRIQVLTISAMPVASPEVAAGAPTPALSTPEIAEDVIAPKRRPRKKQKKITMPRRAARKPVPSTSDEPSRKRR</sequence>
<dbReference type="EMBL" id="PDUG01000006">
    <property type="protein sequence ID" value="PIC20937.1"/>
    <property type="molecule type" value="Genomic_DNA"/>
</dbReference>
<feature type="domain" description="DUF7038" evidence="2">
    <location>
        <begin position="2"/>
        <end position="62"/>
    </location>
</feature>
<comment type="caution">
    <text evidence="3">The sequence shown here is derived from an EMBL/GenBank/DDBJ whole genome shotgun (WGS) entry which is preliminary data.</text>
</comment>
<evidence type="ECO:0000313" key="3">
    <source>
        <dbReference type="EMBL" id="PIC20937.1"/>
    </source>
</evidence>
<organism evidence="3 4">
    <name type="scientific">Caenorhabditis nigoni</name>
    <dbReference type="NCBI Taxonomy" id="1611254"/>
    <lineage>
        <taxon>Eukaryota</taxon>
        <taxon>Metazoa</taxon>
        <taxon>Ecdysozoa</taxon>
        <taxon>Nematoda</taxon>
        <taxon>Chromadorea</taxon>
        <taxon>Rhabditida</taxon>
        <taxon>Rhabditina</taxon>
        <taxon>Rhabditomorpha</taxon>
        <taxon>Rhabditoidea</taxon>
        <taxon>Rhabditidae</taxon>
        <taxon>Peloderinae</taxon>
        <taxon>Caenorhabditis</taxon>
    </lineage>
</organism>
<dbReference type="AlphaFoldDB" id="A0A2G5T0Y6"/>
<evidence type="ECO:0000256" key="1">
    <source>
        <dbReference type="SAM" id="MobiDB-lite"/>
    </source>
</evidence>
<name>A0A2G5T0Y6_9PELO</name>